<evidence type="ECO:0000256" key="1">
    <source>
        <dbReference type="ARBA" id="ARBA00009437"/>
    </source>
</evidence>
<dbReference type="InterPro" id="IPR036388">
    <property type="entry name" value="WH-like_DNA-bd_sf"/>
</dbReference>
<comment type="similarity">
    <text evidence="1">Belongs to the LysR transcriptional regulatory family.</text>
</comment>
<evidence type="ECO:0000313" key="6">
    <source>
        <dbReference type="EMBL" id="PNI03222.1"/>
    </source>
</evidence>
<dbReference type="AlphaFoldDB" id="A0A2J8HY68"/>
<dbReference type="SUPFAM" id="SSF53850">
    <property type="entry name" value="Periplasmic binding protein-like II"/>
    <property type="match status" value="1"/>
</dbReference>
<evidence type="ECO:0000256" key="3">
    <source>
        <dbReference type="ARBA" id="ARBA00023125"/>
    </source>
</evidence>
<dbReference type="Pfam" id="PF00126">
    <property type="entry name" value="HTH_1"/>
    <property type="match status" value="1"/>
</dbReference>
<name>A0A2J8HY68_VIBDI</name>
<dbReference type="PROSITE" id="PS50931">
    <property type="entry name" value="HTH_LYSR"/>
    <property type="match status" value="1"/>
</dbReference>
<dbReference type="InterPro" id="IPR005119">
    <property type="entry name" value="LysR_subst-bd"/>
</dbReference>
<dbReference type="InterPro" id="IPR036390">
    <property type="entry name" value="WH_DNA-bd_sf"/>
</dbReference>
<reference evidence="6 7" key="1">
    <citation type="submission" date="2018-01" db="EMBL/GenBank/DDBJ databases">
        <title>Draft genome sequences of six Vibrio diazotrophicus strains isolated from deep-sea sediments of the Baltic Sea.</title>
        <authorList>
            <person name="Castillo D."/>
            <person name="Vandieken V."/>
            <person name="Chiang O."/>
            <person name="Middelboe M."/>
        </authorList>
    </citation>
    <scope>NUCLEOTIDE SEQUENCE [LARGE SCALE GENOMIC DNA]</scope>
    <source>
        <strain evidence="6 7">60.27F</strain>
    </source>
</reference>
<dbReference type="OrthoDB" id="9786526at2"/>
<evidence type="ECO:0000313" key="7">
    <source>
        <dbReference type="Proteomes" id="UP000236449"/>
    </source>
</evidence>
<organism evidence="6 7">
    <name type="scientific">Vibrio diazotrophicus</name>
    <dbReference type="NCBI Taxonomy" id="685"/>
    <lineage>
        <taxon>Bacteria</taxon>
        <taxon>Pseudomonadati</taxon>
        <taxon>Pseudomonadota</taxon>
        <taxon>Gammaproteobacteria</taxon>
        <taxon>Vibrionales</taxon>
        <taxon>Vibrionaceae</taxon>
        <taxon>Vibrio</taxon>
    </lineage>
</organism>
<sequence length="297" mass="33435">MDRLKAARVFIDVAQSGSFTMTADRLSMSRPMVTRYIESMEEWLNVRLLHRTTRKVALTSAGKNCLMQVESWLLAGEALADLSHSGPKDSLKGRIKVSTSMSFGFSQLVPATKLFMDNYPDIVVDINVEDTVTDLVEQQIDLAIRISSNPDPSLIGKPIADCQSVLVASPEYIAEHTTIINPRDLLNHKCLGYKHFEQHVWHLSYGEQHESIEVEPCLSANETTVLLHAAKCGMGVTLQPTYLVSPEIESGSLVHVLPDWQPSKLKIYALYSSRKYLSQAIRAYIDFISEYFSKNRW</sequence>
<evidence type="ECO:0000256" key="2">
    <source>
        <dbReference type="ARBA" id="ARBA00023015"/>
    </source>
</evidence>
<dbReference type="SUPFAM" id="SSF46785">
    <property type="entry name" value="Winged helix' DNA-binding domain"/>
    <property type="match status" value="1"/>
</dbReference>
<dbReference type="RefSeq" id="WP_102966825.1">
    <property type="nucleotide sequence ID" value="NZ_POSK01000012.1"/>
</dbReference>
<dbReference type="Gene3D" id="3.40.190.290">
    <property type="match status" value="1"/>
</dbReference>
<feature type="domain" description="HTH lysR-type" evidence="5">
    <location>
        <begin position="1"/>
        <end position="59"/>
    </location>
</feature>
<gene>
    <name evidence="6" type="ORF">C1N32_16585</name>
</gene>
<dbReference type="InterPro" id="IPR000847">
    <property type="entry name" value="LysR_HTH_N"/>
</dbReference>
<keyword evidence="4" id="KW-0804">Transcription</keyword>
<evidence type="ECO:0000259" key="5">
    <source>
        <dbReference type="PROSITE" id="PS50931"/>
    </source>
</evidence>
<dbReference type="GO" id="GO:0043565">
    <property type="term" value="F:sequence-specific DNA binding"/>
    <property type="evidence" value="ECO:0007669"/>
    <property type="project" value="TreeGrafter"/>
</dbReference>
<dbReference type="CDD" id="cd08422">
    <property type="entry name" value="PBP2_CrgA_like"/>
    <property type="match status" value="1"/>
</dbReference>
<dbReference type="PANTHER" id="PTHR30537">
    <property type="entry name" value="HTH-TYPE TRANSCRIPTIONAL REGULATOR"/>
    <property type="match status" value="1"/>
</dbReference>
<dbReference type="Gene3D" id="1.10.10.10">
    <property type="entry name" value="Winged helix-like DNA-binding domain superfamily/Winged helix DNA-binding domain"/>
    <property type="match status" value="1"/>
</dbReference>
<dbReference type="GO" id="GO:0006351">
    <property type="term" value="P:DNA-templated transcription"/>
    <property type="evidence" value="ECO:0007669"/>
    <property type="project" value="TreeGrafter"/>
</dbReference>
<evidence type="ECO:0000256" key="4">
    <source>
        <dbReference type="ARBA" id="ARBA00023163"/>
    </source>
</evidence>
<dbReference type="EMBL" id="POSK01000012">
    <property type="protein sequence ID" value="PNI03222.1"/>
    <property type="molecule type" value="Genomic_DNA"/>
</dbReference>
<dbReference type="InterPro" id="IPR058163">
    <property type="entry name" value="LysR-type_TF_proteobact-type"/>
</dbReference>
<keyword evidence="3" id="KW-0238">DNA-binding</keyword>
<dbReference type="Proteomes" id="UP000236449">
    <property type="component" value="Unassembled WGS sequence"/>
</dbReference>
<dbReference type="GO" id="GO:0003700">
    <property type="term" value="F:DNA-binding transcription factor activity"/>
    <property type="evidence" value="ECO:0007669"/>
    <property type="project" value="InterPro"/>
</dbReference>
<keyword evidence="2" id="KW-0805">Transcription regulation</keyword>
<dbReference type="FunFam" id="1.10.10.10:FF:000001">
    <property type="entry name" value="LysR family transcriptional regulator"/>
    <property type="match status" value="1"/>
</dbReference>
<proteinExistence type="inferred from homology"/>
<dbReference type="FunFam" id="3.40.190.290:FF:000001">
    <property type="entry name" value="Transcriptional regulator, LysR family"/>
    <property type="match status" value="1"/>
</dbReference>
<dbReference type="PANTHER" id="PTHR30537:SF35">
    <property type="entry name" value="TRANSCRIPTIONAL REGULATORY PROTEIN"/>
    <property type="match status" value="1"/>
</dbReference>
<accession>A0A2J8HY68</accession>
<dbReference type="Pfam" id="PF03466">
    <property type="entry name" value="LysR_substrate"/>
    <property type="match status" value="1"/>
</dbReference>
<protein>
    <submittedName>
        <fullName evidence="6">LysR family transcriptional regulator</fullName>
    </submittedName>
</protein>
<comment type="caution">
    <text evidence="6">The sequence shown here is derived from an EMBL/GenBank/DDBJ whole genome shotgun (WGS) entry which is preliminary data.</text>
</comment>